<sequence length="78" mass="9150">MTLQRHEKCNLLTSISSLQLEQSFDNPVLIFEEEFDMEILQLSLLRDTEPRIIEEASSHNPTEKEKVSAFIFGSFFWD</sequence>
<proteinExistence type="predicted"/>
<comment type="caution">
    <text evidence="1">The sequence shown here is derived from an EMBL/GenBank/DDBJ whole genome shotgun (WGS) entry which is preliminary data.</text>
</comment>
<name>A0AAV1SU82_9ROSI</name>
<organism evidence="1 2">
    <name type="scientific">Dovyalis caffra</name>
    <dbReference type="NCBI Taxonomy" id="77055"/>
    <lineage>
        <taxon>Eukaryota</taxon>
        <taxon>Viridiplantae</taxon>
        <taxon>Streptophyta</taxon>
        <taxon>Embryophyta</taxon>
        <taxon>Tracheophyta</taxon>
        <taxon>Spermatophyta</taxon>
        <taxon>Magnoliopsida</taxon>
        <taxon>eudicotyledons</taxon>
        <taxon>Gunneridae</taxon>
        <taxon>Pentapetalae</taxon>
        <taxon>rosids</taxon>
        <taxon>fabids</taxon>
        <taxon>Malpighiales</taxon>
        <taxon>Salicaceae</taxon>
        <taxon>Flacourtieae</taxon>
        <taxon>Dovyalis</taxon>
    </lineage>
</organism>
<evidence type="ECO:0000313" key="1">
    <source>
        <dbReference type="EMBL" id="CAK7356773.1"/>
    </source>
</evidence>
<reference evidence="1 2" key="1">
    <citation type="submission" date="2024-01" db="EMBL/GenBank/DDBJ databases">
        <authorList>
            <person name="Waweru B."/>
        </authorList>
    </citation>
    <scope>NUCLEOTIDE SEQUENCE [LARGE SCALE GENOMIC DNA]</scope>
</reference>
<keyword evidence="2" id="KW-1185">Reference proteome</keyword>
<dbReference type="Proteomes" id="UP001314170">
    <property type="component" value="Unassembled WGS sequence"/>
</dbReference>
<accession>A0AAV1SU82</accession>
<evidence type="ECO:0000313" key="2">
    <source>
        <dbReference type="Proteomes" id="UP001314170"/>
    </source>
</evidence>
<gene>
    <name evidence="1" type="ORF">DCAF_LOCUS27054</name>
</gene>
<dbReference type="AlphaFoldDB" id="A0AAV1SU82"/>
<dbReference type="EMBL" id="CAWUPB010001197">
    <property type="protein sequence ID" value="CAK7356773.1"/>
    <property type="molecule type" value="Genomic_DNA"/>
</dbReference>
<protein>
    <submittedName>
        <fullName evidence="1">Uncharacterized protein</fullName>
    </submittedName>
</protein>